<protein>
    <submittedName>
        <fullName evidence="1">21267_t:CDS:1</fullName>
    </submittedName>
</protein>
<accession>A0ABN7W9U3</accession>
<sequence>MNHPQAPTLVSASLLDNQYQLASNFTSFPLWQPSSSLISLNHRFQTEILYMFPYVPCSNCSILMFPAQTKWIPYNINKEYNLCQTFPHLSLTKYPAKEEHIAICNSCIYTSKHHDAPILMTISNVLTNVLMFYQRWLSPIHLSCSLGCTEYSNCFTHYCHLTGAFGLSKNIHALYLYSGTLGAILEPTSNNNWFYPSLLDAANWLKINN</sequence>
<reference evidence="1 2" key="1">
    <citation type="submission" date="2021-06" db="EMBL/GenBank/DDBJ databases">
        <authorList>
            <person name="Kallberg Y."/>
            <person name="Tangrot J."/>
            <person name="Rosling A."/>
        </authorList>
    </citation>
    <scope>NUCLEOTIDE SEQUENCE [LARGE SCALE GENOMIC DNA]</scope>
    <source>
        <strain evidence="1 2">120-4 pot B 10/14</strain>
    </source>
</reference>
<evidence type="ECO:0000313" key="1">
    <source>
        <dbReference type="EMBL" id="CAG8823686.1"/>
    </source>
</evidence>
<proteinExistence type="predicted"/>
<keyword evidence="2" id="KW-1185">Reference proteome</keyword>
<evidence type="ECO:0000313" key="2">
    <source>
        <dbReference type="Proteomes" id="UP000789901"/>
    </source>
</evidence>
<gene>
    <name evidence="1" type="ORF">GMARGA_LOCUS28403</name>
</gene>
<name>A0ABN7W9U3_GIGMA</name>
<organism evidence="1 2">
    <name type="scientific">Gigaspora margarita</name>
    <dbReference type="NCBI Taxonomy" id="4874"/>
    <lineage>
        <taxon>Eukaryota</taxon>
        <taxon>Fungi</taxon>
        <taxon>Fungi incertae sedis</taxon>
        <taxon>Mucoromycota</taxon>
        <taxon>Glomeromycotina</taxon>
        <taxon>Glomeromycetes</taxon>
        <taxon>Diversisporales</taxon>
        <taxon>Gigasporaceae</taxon>
        <taxon>Gigaspora</taxon>
    </lineage>
</organism>
<dbReference type="Proteomes" id="UP000789901">
    <property type="component" value="Unassembled WGS sequence"/>
</dbReference>
<comment type="caution">
    <text evidence="1">The sequence shown here is derived from an EMBL/GenBank/DDBJ whole genome shotgun (WGS) entry which is preliminary data.</text>
</comment>
<dbReference type="EMBL" id="CAJVQB010036271">
    <property type="protein sequence ID" value="CAG8823686.1"/>
    <property type="molecule type" value="Genomic_DNA"/>
</dbReference>